<feature type="region of interest" description="Disordered" evidence="1">
    <location>
        <begin position="114"/>
        <end position="152"/>
    </location>
</feature>
<protein>
    <submittedName>
        <fullName evidence="2">Uncharacterized protein</fullName>
    </submittedName>
</protein>
<reference evidence="2 3" key="1">
    <citation type="submission" date="2014-04" db="EMBL/GenBank/DDBJ databases">
        <authorList>
            <consortium name="DOE Joint Genome Institute"/>
            <person name="Kuo A."/>
            <person name="Tarkka M."/>
            <person name="Buscot F."/>
            <person name="Kohler A."/>
            <person name="Nagy L.G."/>
            <person name="Floudas D."/>
            <person name="Copeland A."/>
            <person name="Barry K.W."/>
            <person name="Cichocki N."/>
            <person name="Veneault-Fourrey C."/>
            <person name="LaButti K."/>
            <person name="Lindquist E.A."/>
            <person name="Lipzen A."/>
            <person name="Lundell T."/>
            <person name="Morin E."/>
            <person name="Murat C."/>
            <person name="Sun H."/>
            <person name="Tunlid A."/>
            <person name="Henrissat B."/>
            <person name="Grigoriev I.V."/>
            <person name="Hibbett D.S."/>
            <person name="Martin F."/>
            <person name="Nordberg H.P."/>
            <person name="Cantor M.N."/>
            <person name="Hua S.X."/>
        </authorList>
    </citation>
    <scope>NUCLEOTIDE SEQUENCE [LARGE SCALE GENOMIC DNA]</scope>
    <source>
        <strain evidence="2 3">F 1598</strain>
    </source>
</reference>
<accession>A0A0C3FHA1</accession>
<dbReference type="InParanoid" id="A0A0C3FHA1"/>
<name>A0A0C3FHA1_PILCF</name>
<feature type="region of interest" description="Disordered" evidence="1">
    <location>
        <begin position="40"/>
        <end position="102"/>
    </location>
</feature>
<evidence type="ECO:0000313" key="2">
    <source>
        <dbReference type="EMBL" id="KIM83745.1"/>
    </source>
</evidence>
<proteinExistence type="predicted"/>
<organism evidence="2 3">
    <name type="scientific">Piloderma croceum (strain F 1598)</name>
    <dbReference type="NCBI Taxonomy" id="765440"/>
    <lineage>
        <taxon>Eukaryota</taxon>
        <taxon>Fungi</taxon>
        <taxon>Dikarya</taxon>
        <taxon>Basidiomycota</taxon>
        <taxon>Agaricomycotina</taxon>
        <taxon>Agaricomycetes</taxon>
        <taxon>Agaricomycetidae</taxon>
        <taxon>Atheliales</taxon>
        <taxon>Atheliaceae</taxon>
        <taxon>Piloderma</taxon>
    </lineage>
</organism>
<gene>
    <name evidence="2" type="ORF">PILCRDRAFT_7135</name>
</gene>
<dbReference type="Proteomes" id="UP000054166">
    <property type="component" value="Unassembled WGS sequence"/>
</dbReference>
<evidence type="ECO:0000256" key="1">
    <source>
        <dbReference type="SAM" id="MobiDB-lite"/>
    </source>
</evidence>
<evidence type="ECO:0000313" key="3">
    <source>
        <dbReference type="Proteomes" id="UP000054166"/>
    </source>
</evidence>
<dbReference type="HOGENOM" id="CLU_1256461_0_0_1"/>
<dbReference type="AlphaFoldDB" id="A0A0C3FHA1"/>
<feature type="compositionally biased region" description="Polar residues" evidence="1">
    <location>
        <begin position="67"/>
        <end position="76"/>
    </location>
</feature>
<reference evidence="3" key="2">
    <citation type="submission" date="2015-01" db="EMBL/GenBank/DDBJ databases">
        <title>Evolutionary Origins and Diversification of the Mycorrhizal Mutualists.</title>
        <authorList>
            <consortium name="DOE Joint Genome Institute"/>
            <consortium name="Mycorrhizal Genomics Consortium"/>
            <person name="Kohler A."/>
            <person name="Kuo A."/>
            <person name="Nagy L.G."/>
            <person name="Floudas D."/>
            <person name="Copeland A."/>
            <person name="Barry K.W."/>
            <person name="Cichocki N."/>
            <person name="Veneault-Fourrey C."/>
            <person name="LaButti K."/>
            <person name="Lindquist E.A."/>
            <person name="Lipzen A."/>
            <person name="Lundell T."/>
            <person name="Morin E."/>
            <person name="Murat C."/>
            <person name="Riley R."/>
            <person name="Ohm R."/>
            <person name="Sun H."/>
            <person name="Tunlid A."/>
            <person name="Henrissat B."/>
            <person name="Grigoriev I.V."/>
            <person name="Hibbett D.S."/>
            <person name="Martin F."/>
        </authorList>
    </citation>
    <scope>NUCLEOTIDE SEQUENCE [LARGE SCALE GENOMIC DNA]</scope>
    <source>
        <strain evidence="3">F 1598</strain>
    </source>
</reference>
<feature type="compositionally biased region" description="Basic residues" evidence="1">
    <location>
        <begin position="50"/>
        <end position="63"/>
    </location>
</feature>
<dbReference type="EMBL" id="KN832990">
    <property type="protein sequence ID" value="KIM83745.1"/>
    <property type="molecule type" value="Genomic_DNA"/>
</dbReference>
<keyword evidence="3" id="KW-1185">Reference proteome</keyword>
<sequence length="220" mass="24101">MGAELHNLTGAMIGIPLAGHSLPVLRPTIPFSLPSDYHIRTRIYPNNPNNHRRQRQQQHHHPLPPRSATSKPNSTTPREEWVSKRQQQQQRGPGMGVEAGMGMRDGDVVKVFPHESSRRGHPSSLGWPYTPSLPDDSSAGNPDPDADPDTLRKDSVNELCLICLKDAGGGGDSDNVHQLDTPESSVHRVLVPWTKTSNNSPVTPELDSLASLVGCEGEWE</sequence>